<dbReference type="Proteomes" id="UP000515871">
    <property type="component" value="Chromosome"/>
</dbReference>
<proteinExistence type="predicted"/>
<keyword evidence="2" id="KW-1185">Reference proteome</keyword>
<accession>A0ABX6SVJ7</accession>
<reference evidence="1 2" key="1">
    <citation type="submission" date="2020-08" db="EMBL/GenBank/DDBJ databases">
        <title>Novel species in genus Aeromicrobium.</title>
        <authorList>
            <person name="Zhang G."/>
        </authorList>
    </citation>
    <scope>NUCLEOTIDE SEQUENCE [LARGE SCALE GENOMIC DNA]</scope>
    <source>
        <strain evidence="2">zg-629</strain>
    </source>
</reference>
<name>A0ABX6SVJ7_9ACTN</name>
<evidence type="ECO:0000313" key="1">
    <source>
        <dbReference type="EMBL" id="QNL95434.1"/>
    </source>
</evidence>
<protein>
    <submittedName>
        <fullName evidence="1">Uncharacterized protein</fullName>
    </submittedName>
</protein>
<organism evidence="1 2">
    <name type="scientific">Aeromicrobium senzhongii</name>
    <dbReference type="NCBI Taxonomy" id="2663859"/>
    <lineage>
        <taxon>Bacteria</taxon>
        <taxon>Bacillati</taxon>
        <taxon>Actinomycetota</taxon>
        <taxon>Actinomycetes</taxon>
        <taxon>Propionibacteriales</taxon>
        <taxon>Nocardioidaceae</taxon>
        <taxon>Aeromicrobium</taxon>
    </lineage>
</organism>
<dbReference type="RefSeq" id="WP_154595305.1">
    <property type="nucleotide sequence ID" value="NZ_CP060587.1"/>
</dbReference>
<dbReference type="EMBL" id="CP060587">
    <property type="protein sequence ID" value="QNL95434.1"/>
    <property type="molecule type" value="Genomic_DNA"/>
</dbReference>
<gene>
    <name evidence="1" type="ORF">H9L21_05790</name>
</gene>
<evidence type="ECO:0000313" key="2">
    <source>
        <dbReference type="Proteomes" id="UP000515871"/>
    </source>
</evidence>
<sequence>MTGTLEHRRTWWQRNRIGLLALPLALALALAAGSSRLHDYWWTHGFHDPVPVSGGAASLVDQYDDGHLRYPIEAEYSVASFVPAEDLRLLGGDPLPDGVRAWRLSLAVEADPDTVLTGCTVAIVDTAGSLHRESDAGMTLDGSRFSTCVPADTPGPQPEFGSAAAPRLLEEDDVRPPTFTTDTVFLLPQEAVPAAVRLWYSLPRHVELPLEPSGV</sequence>